<name>A0ABT7XKK2_9NEIS</name>
<keyword evidence="2" id="KW-1185">Reference proteome</keyword>
<organism evidence="1 2">
    <name type="scientific">Crenobacter oryzisoli</name>
    <dbReference type="NCBI Taxonomy" id="3056844"/>
    <lineage>
        <taxon>Bacteria</taxon>
        <taxon>Pseudomonadati</taxon>
        <taxon>Pseudomonadota</taxon>
        <taxon>Betaproteobacteria</taxon>
        <taxon>Neisseriales</taxon>
        <taxon>Neisseriaceae</taxon>
        <taxon>Crenobacter</taxon>
    </lineage>
</organism>
<reference evidence="1" key="1">
    <citation type="submission" date="2023-06" db="EMBL/GenBank/DDBJ databases">
        <authorList>
            <person name="Zhang S."/>
        </authorList>
    </citation>
    <scope>NUCLEOTIDE SEQUENCE</scope>
    <source>
        <strain evidence="1">SG2303</strain>
    </source>
</reference>
<gene>
    <name evidence="1" type="ORF">QU481_04305</name>
</gene>
<evidence type="ECO:0000313" key="1">
    <source>
        <dbReference type="EMBL" id="MDN0074109.1"/>
    </source>
</evidence>
<comment type="caution">
    <text evidence="1">The sequence shown here is derived from an EMBL/GenBank/DDBJ whole genome shotgun (WGS) entry which is preliminary data.</text>
</comment>
<evidence type="ECO:0000313" key="2">
    <source>
        <dbReference type="Proteomes" id="UP001168540"/>
    </source>
</evidence>
<dbReference type="EMBL" id="JAUEDK010000005">
    <property type="protein sequence ID" value="MDN0074109.1"/>
    <property type="molecule type" value="Genomic_DNA"/>
</dbReference>
<protein>
    <submittedName>
        <fullName evidence="1">Uncharacterized protein</fullName>
    </submittedName>
</protein>
<sequence>MAIHEHRDYLMSYSGYQLEDSTHLVRVTIHNLETAMEQAFDFGHSPTREQAEADAISRGYQLIDGHLDSGSGQLRRLEAFYSMKEV</sequence>
<proteinExistence type="predicted"/>
<dbReference type="RefSeq" id="WP_289828655.1">
    <property type="nucleotide sequence ID" value="NZ_JAUEDK010000005.1"/>
</dbReference>
<accession>A0ABT7XKK2</accession>
<dbReference type="Proteomes" id="UP001168540">
    <property type="component" value="Unassembled WGS sequence"/>
</dbReference>